<organism evidence="2">
    <name type="scientific">Clastoptera arizonana</name>
    <name type="common">Arizona spittle bug</name>
    <dbReference type="NCBI Taxonomy" id="38151"/>
    <lineage>
        <taxon>Eukaryota</taxon>
        <taxon>Metazoa</taxon>
        <taxon>Ecdysozoa</taxon>
        <taxon>Arthropoda</taxon>
        <taxon>Hexapoda</taxon>
        <taxon>Insecta</taxon>
        <taxon>Pterygota</taxon>
        <taxon>Neoptera</taxon>
        <taxon>Paraneoptera</taxon>
        <taxon>Hemiptera</taxon>
        <taxon>Auchenorrhyncha</taxon>
        <taxon>Cercopoidea</taxon>
        <taxon>Clastopteridae</taxon>
        <taxon>Clastoptera</taxon>
    </lineage>
</organism>
<sequence length="226" mass="25189">TFAEFEDAVSVWMEEVLALKGPKRSVEPRRPPRGGVRRPSPHDGQYDPQEASRIQKLYRINRKKAVREVLGGDSLFCAVEGSRVESYYRKLFSVGGYTLGETPEEVLALFPDAESQSGDSRLLAAMDPEEVSLRLAKMPNTAPGPDGIPYSILKKADPGCHILAAMMTRCLREKKLIDAWKTSNTVLIHKRGDPSDLDNWRPLTLASCIAKLYTGVIADRLGRRHL</sequence>
<reference evidence="2" key="1">
    <citation type="submission" date="2015-12" db="EMBL/GenBank/DDBJ databases">
        <title>De novo transcriptome assembly of four potential Pierce s Disease insect vectors from Arizona vineyards.</title>
        <authorList>
            <person name="Tassone E.E."/>
        </authorList>
    </citation>
    <scope>NUCLEOTIDE SEQUENCE</scope>
</reference>
<evidence type="ECO:0008006" key="3">
    <source>
        <dbReference type="Google" id="ProtNLM"/>
    </source>
</evidence>
<feature type="non-terminal residue" evidence="2">
    <location>
        <position position="1"/>
    </location>
</feature>
<accession>A0A1B6CXC0</accession>
<dbReference type="AlphaFoldDB" id="A0A1B6CXC0"/>
<evidence type="ECO:0000256" key="1">
    <source>
        <dbReference type="SAM" id="MobiDB-lite"/>
    </source>
</evidence>
<protein>
    <recommendedName>
        <fullName evidence="3">Reverse transcriptase domain-containing protein</fullName>
    </recommendedName>
</protein>
<proteinExistence type="predicted"/>
<dbReference type="PANTHER" id="PTHR19446">
    <property type="entry name" value="REVERSE TRANSCRIPTASES"/>
    <property type="match status" value="1"/>
</dbReference>
<feature type="region of interest" description="Disordered" evidence="1">
    <location>
        <begin position="21"/>
        <end position="50"/>
    </location>
</feature>
<gene>
    <name evidence="2" type="ORF">g.32116</name>
</gene>
<name>A0A1B6CXC0_9HEMI</name>
<evidence type="ECO:0000313" key="2">
    <source>
        <dbReference type="EMBL" id="JAS18142.1"/>
    </source>
</evidence>
<dbReference type="EMBL" id="GEDC01019156">
    <property type="protein sequence ID" value="JAS18142.1"/>
    <property type="molecule type" value="Transcribed_RNA"/>
</dbReference>